<comment type="caution">
    <text evidence="2">The sequence shown here is derived from an EMBL/GenBank/DDBJ whole genome shotgun (WGS) entry which is preliminary data.</text>
</comment>
<reference evidence="2" key="1">
    <citation type="submission" date="2021-03" db="EMBL/GenBank/DDBJ databases">
        <authorList>
            <person name="Li Z."/>
            <person name="Yang C."/>
        </authorList>
    </citation>
    <scope>NUCLEOTIDE SEQUENCE</scope>
    <source>
        <strain evidence="2">Dzin_1.0</strain>
        <tissue evidence="2">Leaf</tissue>
    </source>
</reference>
<dbReference type="PANTHER" id="PTHR33237">
    <property type="entry name" value="F2P16.13 PROTEIN-RELATED"/>
    <property type="match status" value="1"/>
</dbReference>
<organism evidence="2 3">
    <name type="scientific">Dioscorea zingiberensis</name>
    <dbReference type="NCBI Taxonomy" id="325984"/>
    <lineage>
        <taxon>Eukaryota</taxon>
        <taxon>Viridiplantae</taxon>
        <taxon>Streptophyta</taxon>
        <taxon>Embryophyta</taxon>
        <taxon>Tracheophyta</taxon>
        <taxon>Spermatophyta</taxon>
        <taxon>Magnoliopsida</taxon>
        <taxon>Liliopsida</taxon>
        <taxon>Dioscoreales</taxon>
        <taxon>Dioscoreaceae</taxon>
        <taxon>Dioscorea</taxon>
    </lineage>
</organism>
<dbReference type="AlphaFoldDB" id="A0A9D5H4E8"/>
<dbReference type="EMBL" id="JAGGNH010000009">
    <property type="protein sequence ID" value="KAJ0962794.1"/>
    <property type="molecule type" value="Genomic_DNA"/>
</dbReference>
<evidence type="ECO:0000313" key="3">
    <source>
        <dbReference type="Proteomes" id="UP001085076"/>
    </source>
</evidence>
<sequence length="223" mass="25375">MEVGMAASSPLHIIHKTHEVRFDKAVRKSVSFSDKPIIVPPPEQTQEPPPSHHHHLESQNTDTIFESEGSHVHQGNGMNLYVASPLPVWDEKERRREYFSREYHYYPTPIREGIYSIATDANHLTTMFSEENPNACSISSRKRKGEQTILSNISSKVLVVVKMVMWKKGEMEDGAVWRKKILRGDKCRPLEFSGQILYDSEGNQMPKTPVRSRECGDAEVTGS</sequence>
<dbReference type="OrthoDB" id="629467at2759"/>
<keyword evidence="3" id="KW-1185">Reference proteome</keyword>
<feature type="region of interest" description="Disordered" evidence="1">
    <location>
        <begin position="34"/>
        <end position="58"/>
    </location>
</feature>
<dbReference type="PANTHER" id="PTHR33237:SF31">
    <property type="entry name" value="F2P16.13 PROTEIN"/>
    <property type="match status" value="1"/>
</dbReference>
<feature type="compositionally biased region" description="Pro residues" evidence="1">
    <location>
        <begin position="38"/>
        <end position="49"/>
    </location>
</feature>
<dbReference type="Proteomes" id="UP001085076">
    <property type="component" value="Miscellaneous, Linkage group lg09"/>
</dbReference>
<proteinExistence type="predicted"/>
<evidence type="ECO:0000313" key="2">
    <source>
        <dbReference type="EMBL" id="KAJ0962794.1"/>
    </source>
</evidence>
<accession>A0A9D5H4E8</accession>
<reference evidence="2" key="2">
    <citation type="journal article" date="2022" name="Hortic Res">
        <title>The genome of Dioscorea zingiberensis sheds light on the biosynthesis, origin and evolution of the medicinally important diosgenin saponins.</title>
        <authorList>
            <person name="Li Y."/>
            <person name="Tan C."/>
            <person name="Li Z."/>
            <person name="Guo J."/>
            <person name="Li S."/>
            <person name="Chen X."/>
            <person name="Wang C."/>
            <person name="Dai X."/>
            <person name="Yang H."/>
            <person name="Song W."/>
            <person name="Hou L."/>
            <person name="Xu J."/>
            <person name="Tong Z."/>
            <person name="Xu A."/>
            <person name="Yuan X."/>
            <person name="Wang W."/>
            <person name="Yang Q."/>
            <person name="Chen L."/>
            <person name="Sun Z."/>
            <person name="Wang K."/>
            <person name="Pan B."/>
            <person name="Chen J."/>
            <person name="Bao Y."/>
            <person name="Liu F."/>
            <person name="Qi X."/>
            <person name="Gang D.R."/>
            <person name="Wen J."/>
            <person name="Li J."/>
        </authorList>
    </citation>
    <scope>NUCLEOTIDE SEQUENCE</scope>
    <source>
        <strain evidence="2">Dzin_1.0</strain>
    </source>
</reference>
<name>A0A9D5H4E8_9LILI</name>
<feature type="region of interest" description="Disordered" evidence="1">
    <location>
        <begin position="201"/>
        <end position="223"/>
    </location>
</feature>
<gene>
    <name evidence="2" type="ORF">J5N97_027916</name>
</gene>
<protein>
    <submittedName>
        <fullName evidence="2">Uncharacterized protein</fullName>
    </submittedName>
</protein>
<evidence type="ECO:0000256" key="1">
    <source>
        <dbReference type="SAM" id="MobiDB-lite"/>
    </source>
</evidence>